<comment type="caution">
    <text evidence="6">The sequence shown here is derived from an EMBL/GenBank/DDBJ whole genome shotgun (WGS) entry which is preliminary data.</text>
</comment>
<keyword evidence="3" id="KW-1133">Transmembrane helix</keyword>
<evidence type="ECO:0000313" key="7">
    <source>
        <dbReference type="Proteomes" id="UP000622547"/>
    </source>
</evidence>
<dbReference type="Proteomes" id="UP000622547">
    <property type="component" value="Unassembled WGS sequence"/>
</dbReference>
<comment type="similarity">
    <text evidence="1">Belongs to the PstS family.</text>
</comment>
<evidence type="ECO:0000256" key="4">
    <source>
        <dbReference type="SAM" id="SignalP"/>
    </source>
</evidence>
<evidence type="ECO:0000313" key="6">
    <source>
        <dbReference type="EMBL" id="GII37750.1"/>
    </source>
</evidence>
<keyword evidence="7" id="KW-1185">Reference proteome</keyword>
<feature type="compositionally biased region" description="Low complexity" evidence="2">
    <location>
        <begin position="492"/>
        <end position="518"/>
    </location>
</feature>
<feature type="region of interest" description="Disordered" evidence="2">
    <location>
        <begin position="479"/>
        <end position="526"/>
    </location>
</feature>
<sequence length="594" mass="61168">MRIVRRTAHVIVALLLVILAPVSASPAWAATTVNGSGSTFAYVAIQQWMSDVARLKGLSVNFAPKGSTQGRQEFASRLVDFASSDVSYNFPGGLGVEQDPSFKFTYMPLVAGGTSIMFNVRDNAGRPIRDIQLSGQLLVRLFTQNMFSCADTSQPVMYWDDPAVKAENPSLANRLPHVRVRPVARTGGSGTTAVFTDYLNQMDPDRWKAYMEGVAGNPNGCSTEKSVKCTDRACGPTDVWPQRPDIDLVDGSDRVAIQVANGNASWGWIGYAEYAYALQIDVPVARIKNSNGSYTLPTACNQAIALTAAQRNPDGTYKLDKVHTHPDPNAYPISSYNYVIVPTDGFDRAKGETLSQFVLYSITDGQKSVDEIGYSPLPGNLIQQGFDVLDQVPGHPTIPSSPDTWGQYYKDLTLPNGKKCADSGESSIKDPPPSNGGGGGGGGGGNGGGGGGNGGGGNGGGGGGNGGGGNGGGGGGNGGGGNGNGGNTPNHNGGDPSNGPTTPGSTTPGTTIGPDGVPMTVDENGQPIPVTGGNGSIDPNLAAGAAKELDTVASSAGPPWGLFGLALAVLAIVFAPLILGGLRRLIRMGGRPTE</sequence>
<proteinExistence type="inferred from homology"/>
<evidence type="ECO:0000256" key="2">
    <source>
        <dbReference type="SAM" id="MobiDB-lite"/>
    </source>
</evidence>
<protein>
    <recommendedName>
        <fullName evidence="5">PBP domain-containing protein</fullName>
    </recommendedName>
</protein>
<name>A0A8J3U3X3_9ACTN</name>
<evidence type="ECO:0000259" key="5">
    <source>
        <dbReference type="Pfam" id="PF12849"/>
    </source>
</evidence>
<organism evidence="6 7">
    <name type="scientific">Planotetraspora phitsanulokensis</name>
    <dbReference type="NCBI Taxonomy" id="575192"/>
    <lineage>
        <taxon>Bacteria</taxon>
        <taxon>Bacillati</taxon>
        <taxon>Actinomycetota</taxon>
        <taxon>Actinomycetes</taxon>
        <taxon>Streptosporangiales</taxon>
        <taxon>Streptosporangiaceae</taxon>
        <taxon>Planotetraspora</taxon>
    </lineage>
</organism>
<keyword evidence="3" id="KW-0472">Membrane</keyword>
<dbReference type="EMBL" id="BOOP01000009">
    <property type="protein sequence ID" value="GII37750.1"/>
    <property type="molecule type" value="Genomic_DNA"/>
</dbReference>
<dbReference type="InterPro" id="IPR050962">
    <property type="entry name" value="Phosphate-bind_PstS"/>
</dbReference>
<keyword evidence="4" id="KW-0732">Signal</keyword>
<dbReference type="InterPro" id="IPR024370">
    <property type="entry name" value="PBP_domain"/>
</dbReference>
<reference evidence="6 7" key="1">
    <citation type="submission" date="2021-01" db="EMBL/GenBank/DDBJ databases">
        <title>Whole genome shotgun sequence of Planotetraspora phitsanulokensis NBRC 104273.</title>
        <authorList>
            <person name="Komaki H."/>
            <person name="Tamura T."/>
        </authorList>
    </citation>
    <scope>NUCLEOTIDE SEQUENCE [LARGE SCALE GENOMIC DNA]</scope>
    <source>
        <strain evidence="6 7">NBRC 104273</strain>
    </source>
</reference>
<dbReference type="PANTHER" id="PTHR42996">
    <property type="entry name" value="PHOSPHATE-BINDING PROTEIN PSTS"/>
    <property type="match status" value="1"/>
</dbReference>
<accession>A0A8J3U3X3</accession>
<feature type="domain" description="PBP" evidence="5">
    <location>
        <begin position="25"/>
        <end position="357"/>
    </location>
</feature>
<dbReference type="SUPFAM" id="SSF53850">
    <property type="entry name" value="Periplasmic binding protein-like II"/>
    <property type="match status" value="1"/>
</dbReference>
<feature type="chain" id="PRO_5035327711" description="PBP domain-containing protein" evidence="4">
    <location>
        <begin position="30"/>
        <end position="594"/>
    </location>
</feature>
<feature type="region of interest" description="Disordered" evidence="2">
    <location>
        <begin position="416"/>
        <end position="444"/>
    </location>
</feature>
<feature type="compositionally biased region" description="Gly residues" evidence="2">
    <location>
        <begin position="435"/>
        <end position="444"/>
    </location>
</feature>
<keyword evidence="3" id="KW-0812">Transmembrane</keyword>
<evidence type="ECO:0000256" key="1">
    <source>
        <dbReference type="ARBA" id="ARBA00008725"/>
    </source>
</evidence>
<gene>
    <name evidence="6" type="ORF">Pph01_27530</name>
</gene>
<feature type="transmembrane region" description="Helical" evidence="3">
    <location>
        <begin position="560"/>
        <end position="582"/>
    </location>
</feature>
<dbReference type="Gene3D" id="3.40.190.10">
    <property type="entry name" value="Periplasmic binding protein-like II"/>
    <property type="match status" value="2"/>
</dbReference>
<dbReference type="Pfam" id="PF12849">
    <property type="entry name" value="PBP_like_2"/>
    <property type="match status" value="1"/>
</dbReference>
<evidence type="ECO:0000256" key="3">
    <source>
        <dbReference type="SAM" id="Phobius"/>
    </source>
</evidence>
<dbReference type="AlphaFoldDB" id="A0A8J3U3X3"/>
<feature type="signal peptide" evidence="4">
    <location>
        <begin position="1"/>
        <end position="29"/>
    </location>
</feature>
<dbReference type="RefSeq" id="WP_204073413.1">
    <property type="nucleotide sequence ID" value="NZ_BOOP01000009.1"/>
</dbReference>
<dbReference type="PANTHER" id="PTHR42996:SF1">
    <property type="entry name" value="PHOSPHATE-BINDING PROTEIN PSTS"/>
    <property type="match status" value="1"/>
</dbReference>